<proteinExistence type="predicted"/>
<evidence type="ECO:0000313" key="2">
    <source>
        <dbReference type="Proteomes" id="UP000656813"/>
    </source>
</evidence>
<evidence type="ECO:0000313" key="1">
    <source>
        <dbReference type="EMBL" id="GGH88036.1"/>
    </source>
</evidence>
<name>A0A8J2ZZ95_9BACL</name>
<dbReference type="Proteomes" id="UP000656813">
    <property type="component" value="Unassembled WGS sequence"/>
</dbReference>
<dbReference type="EMBL" id="BMFV01000046">
    <property type="protein sequence ID" value="GGH88036.1"/>
    <property type="molecule type" value="Genomic_DNA"/>
</dbReference>
<reference evidence="1" key="2">
    <citation type="submission" date="2020-09" db="EMBL/GenBank/DDBJ databases">
        <authorList>
            <person name="Sun Q."/>
            <person name="Zhou Y."/>
        </authorList>
    </citation>
    <scope>NUCLEOTIDE SEQUENCE</scope>
    <source>
        <strain evidence="1">CGMCC 1.12777</strain>
    </source>
</reference>
<dbReference type="AlphaFoldDB" id="A0A8J2ZZ95"/>
<evidence type="ECO:0008006" key="3">
    <source>
        <dbReference type="Google" id="ProtNLM"/>
    </source>
</evidence>
<dbReference type="Pfam" id="PF17277">
    <property type="entry name" value="DUF5342"/>
    <property type="match status" value="1"/>
</dbReference>
<organism evidence="1 2">
    <name type="scientific">Pullulanibacillus pueri</name>
    <dbReference type="NCBI Taxonomy" id="1437324"/>
    <lineage>
        <taxon>Bacteria</taxon>
        <taxon>Bacillati</taxon>
        <taxon>Bacillota</taxon>
        <taxon>Bacilli</taxon>
        <taxon>Bacillales</taxon>
        <taxon>Sporolactobacillaceae</taxon>
        <taxon>Pullulanibacillus</taxon>
    </lineage>
</organism>
<dbReference type="PIRSF" id="PIRSF037692">
    <property type="entry name" value="UCP037692"/>
    <property type="match status" value="1"/>
</dbReference>
<sequence>MMTHFTYQPFLSKQTRRREYRISFFYKGQLYNGIYHYDGQIDWDERPDEADIKKLTTQVHEFMLFHVYDA</sequence>
<accession>A0A8J2ZZ95</accession>
<dbReference type="InterPro" id="IPR017263">
    <property type="entry name" value="UCP037692"/>
</dbReference>
<protein>
    <recommendedName>
        <fullName evidence="3">YheE family protein</fullName>
    </recommendedName>
</protein>
<gene>
    <name evidence="1" type="primary">yheE</name>
    <name evidence="1" type="ORF">GCM10007096_39430</name>
</gene>
<comment type="caution">
    <text evidence="1">The sequence shown here is derived from an EMBL/GenBank/DDBJ whole genome shotgun (WGS) entry which is preliminary data.</text>
</comment>
<keyword evidence="2" id="KW-1185">Reference proteome</keyword>
<reference evidence="1" key="1">
    <citation type="journal article" date="2014" name="Int. J. Syst. Evol. Microbiol.">
        <title>Complete genome sequence of Corynebacterium casei LMG S-19264T (=DSM 44701T), isolated from a smear-ripened cheese.</title>
        <authorList>
            <consortium name="US DOE Joint Genome Institute (JGI-PGF)"/>
            <person name="Walter F."/>
            <person name="Albersmeier A."/>
            <person name="Kalinowski J."/>
            <person name="Ruckert C."/>
        </authorList>
    </citation>
    <scope>NUCLEOTIDE SEQUENCE</scope>
    <source>
        <strain evidence="1">CGMCC 1.12777</strain>
    </source>
</reference>
<dbReference type="RefSeq" id="WP_188499096.1">
    <property type="nucleotide sequence ID" value="NZ_BMFV01000046.1"/>
</dbReference>